<feature type="domain" description="Fe-containing alcohol dehydrogenase-like C-terminal" evidence="3">
    <location>
        <begin position="188"/>
        <end position="371"/>
    </location>
</feature>
<dbReference type="GO" id="GO:1990362">
    <property type="term" value="F:butanol dehydrogenase (NAD+) activity"/>
    <property type="evidence" value="ECO:0007669"/>
    <property type="project" value="InterPro"/>
</dbReference>
<dbReference type="CDD" id="cd08187">
    <property type="entry name" value="BDH"/>
    <property type="match status" value="1"/>
</dbReference>
<reference evidence="4" key="1">
    <citation type="journal article" date="2015" name="PeerJ">
        <title>First genomic representation of candidate bacterial phylum KSB3 points to enhanced environmental sensing as a trigger of wastewater bulking.</title>
        <authorList>
            <person name="Sekiguchi Y."/>
            <person name="Ohashi A."/>
            <person name="Parks D.H."/>
            <person name="Yamauchi T."/>
            <person name="Tyson G.W."/>
            <person name="Hugenholtz P."/>
        </authorList>
    </citation>
    <scope>NUCLEOTIDE SEQUENCE [LARGE SCALE GENOMIC DNA]</scope>
</reference>
<accession>A0A0S6W4R0</accession>
<dbReference type="InterPro" id="IPR018211">
    <property type="entry name" value="ADH_Fe_CS"/>
</dbReference>
<keyword evidence="5" id="KW-1185">Reference proteome</keyword>
<evidence type="ECO:0000259" key="2">
    <source>
        <dbReference type="Pfam" id="PF00465"/>
    </source>
</evidence>
<dbReference type="InterPro" id="IPR044731">
    <property type="entry name" value="BDH-like"/>
</dbReference>
<protein>
    <submittedName>
        <fullName evidence="4">Iron-containing alcohol dehydrogenase</fullName>
    </submittedName>
</protein>
<dbReference type="EMBL" id="DF820459">
    <property type="protein sequence ID" value="GAK53467.1"/>
    <property type="molecule type" value="Genomic_DNA"/>
</dbReference>
<organism evidence="4">
    <name type="scientific">Candidatus Moduliflexus flocculans</name>
    <dbReference type="NCBI Taxonomy" id="1499966"/>
    <lineage>
        <taxon>Bacteria</taxon>
        <taxon>Candidatus Moduliflexota</taxon>
        <taxon>Candidatus Moduliflexia</taxon>
        <taxon>Candidatus Moduliflexales</taxon>
        <taxon>Candidatus Moduliflexaceae</taxon>
    </lineage>
</organism>
<dbReference type="Gene3D" id="3.40.50.1970">
    <property type="match status" value="1"/>
</dbReference>
<dbReference type="InterPro" id="IPR001670">
    <property type="entry name" value="ADH_Fe/GldA"/>
</dbReference>
<dbReference type="Proteomes" id="UP000030700">
    <property type="component" value="Unassembled WGS sequence"/>
</dbReference>
<dbReference type="InterPro" id="IPR056798">
    <property type="entry name" value="ADH_Fe_C"/>
</dbReference>
<dbReference type="Pfam" id="PF00465">
    <property type="entry name" value="Fe-ADH"/>
    <property type="match status" value="1"/>
</dbReference>
<dbReference type="GO" id="GO:1990002">
    <property type="term" value="F:methylglyoxal reductase (NADPH) (acetol producing) activity"/>
    <property type="evidence" value="ECO:0007669"/>
    <property type="project" value="TreeGrafter"/>
</dbReference>
<evidence type="ECO:0000256" key="1">
    <source>
        <dbReference type="ARBA" id="ARBA00023002"/>
    </source>
</evidence>
<dbReference type="PANTHER" id="PTHR43633">
    <property type="entry name" value="ALCOHOL DEHYDROGENASE YQHD"/>
    <property type="match status" value="1"/>
</dbReference>
<dbReference type="FunFam" id="3.40.50.1970:FF:000003">
    <property type="entry name" value="Alcohol dehydrogenase, iron-containing"/>
    <property type="match status" value="1"/>
</dbReference>
<keyword evidence="1" id="KW-0560">Oxidoreductase</keyword>
<dbReference type="HOGENOM" id="CLU_007207_0_4_0"/>
<dbReference type="GO" id="GO:0046872">
    <property type="term" value="F:metal ion binding"/>
    <property type="evidence" value="ECO:0007669"/>
    <property type="project" value="InterPro"/>
</dbReference>
<dbReference type="STRING" id="1499966.U14_04732"/>
<dbReference type="Pfam" id="PF25137">
    <property type="entry name" value="ADH_Fe_C"/>
    <property type="match status" value="1"/>
</dbReference>
<evidence type="ECO:0000313" key="5">
    <source>
        <dbReference type="Proteomes" id="UP000030700"/>
    </source>
</evidence>
<sequence length="389" mass="41837">MQNFIFWNPTKIIFGKGMIAEIGAHAAQHGKKALLVYGKASIKTNGIYDQVVGSLRQAGVGVVEFSGVKSNPILSHVNEGIALAKREQVDMVIAVGGGSVIDESKAIAAGVKTDGDIWECFLGRKEPQGALPVLTVLTIAATGSEMNFIAVLTNDATQQKFNLRSPHLFPKVSILDPTATYSVPKTYTAYGAVDAISHLIEGYFTSADPDTPIQDRYVEGLIKSIMESAERILANPENYEGRATMMWAATLALNGLPAAGIGATAFPNHLIGHSLGALYDLPHGATLSIVIPAWMRYAANLNPAKFAQFARRVFHLTAGGSDTEIAEKGVNALKVWFRKIGSPVSLSEVNIPESELRRIAEHTQPLAQKWQIAQQYTADVVAGILQDCK</sequence>
<proteinExistence type="predicted"/>
<name>A0A0S6W4R0_9BACT</name>
<feature type="domain" description="Alcohol dehydrogenase iron-type/glycerol dehydrogenase GldA" evidence="2">
    <location>
        <begin position="9"/>
        <end position="177"/>
    </location>
</feature>
<dbReference type="PANTHER" id="PTHR43633:SF1">
    <property type="entry name" value="ALCOHOL DEHYDROGENASE YQHD"/>
    <property type="match status" value="1"/>
</dbReference>
<gene>
    <name evidence="4" type="ORF">U14_04732</name>
</gene>
<dbReference type="GO" id="GO:0005829">
    <property type="term" value="C:cytosol"/>
    <property type="evidence" value="ECO:0007669"/>
    <property type="project" value="TreeGrafter"/>
</dbReference>
<dbReference type="SUPFAM" id="SSF56796">
    <property type="entry name" value="Dehydroquinate synthase-like"/>
    <property type="match status" value="1"/>
</dbReference>
<evidence type="ECO:0000259" key="3">
    <source>
        <dbReference type="Pfam" id="PF25137"/>
    </source>
</evidence>
<dbReference type="AlphaFoldDB" id="A0A0S6W4R0"/>
<dbReference type="PROSITE" id="PS00913">
    <property type="entry name" value="ADH_IRON_1"/>
    <property type="match status" value="1"/>
</dbReference>
<dbReference type="Gene3D" id="1.20.1090.10">
    <property type="entry name" value="Dehydroquinate synthase-like - alpha domain"/>
    <property type="match status" value="1"/>
</dbReference>
<dbReference type="GO" id="GO:0008106">
    <property type="term" value="F:alcohol dehydrogenase (NADP+) activity"/>
    <property type="evidence" value="ECO:0007669"/>
    <property type="project" value="TreeGrafter"/>
</dbReference>
<evidence type="ECO:0000313" key="4">
    <source>
        <dbReference type="EMBL" id="GAK53467.1"/>
    </source>
</evidence>